<dbReference type="Pfam" id="PF13913">
    <property type="entry name" value="zf-C2HC_2"/>
    <property type="match status" value="2"/>
</dbReference>
<dbReference type="PROSITE" id="PS52027">
    <property type="entry name" value="ZF_C2HC_C3H"/>
    <property type="match status" value="2"/>
</dbReference>
<keyword evidence="3 5" id="KW-0863">Zinc-finger</keyword>
<comment type="caution">
    <text evidence="8">The sequence shown here is derived from an EMBL/GenBank/DDBJ whole genome shotgun (WGS) entry which is preliminary data.</text>
</comment>
<sequence length="228" mass="25920">MLLLCTHVFSRVWFFLFSQCVNIAVVFFSLLNTSACAFLNSPLATIALREKELRKHKLLRLTSAWPPSLSGRKACQRTTIVSWQPVGPSSSNKRPENPARRLEMVRTSDAWTPKATRPAPTVFCYICGRQFGSKSIEIHIPNCIVKFEREQAKLPKSQRRPLPQKPDIVKTEDGKVDVEKTNEAAWQTAQEALVQCKFCNRSFNPDRLAIHNRSCTKENPAKKVPKKV</sequence>
<accession>A0A4U5LR25</accession>
<protein>
    <recommendedName>
        <fullName evidence="7">C2HC/C3H-type domain-containing protein</fullName>
    </recommendedName>
</protein>
<proteinExistence type="predicted"/>
<reference evidence="8 9" key="1">
    <citation type="journal article" date="2015" name="Genome Biol.">
        <title>Comparative genomics of Steinernema reveals deeply conserved gene regulatory networks.</title>
        <authorList>
            <person name="Dillman A.R."/>
            <person name="Macchietto M."/>
            <person name="Porter C.F."/>
            <person name="Rogers A."/>
            <person name="Williams B."/>
            <person name="Antoshechkin I."/>
            <person name="Lee M.M."/>
            <person name="Goodwin Z."/>
            <person name="Lu X."/>
            <person name="Lewis E.E."/>
            <person name="Goodrich-Blair H."/>
            <person name="Stock S.P."/>
            <person name="Adams B.J."/>
            <person name="Sternberg P.W."/>
            <person name="Mortazavi A."/>
        </authorList>
    </citation>
    <scope>NUCLEOTIDE SEQUENCE [LARGE SCALE GENOMIC DNA]</scope>
    <source>
        <strain evidence="8 9">ALL</strain>
    </source>
</reference>
<keyword evidence="6" id="KW-0812">Transmembrane</keyword>
<dbReference type="STRING" id="34508.A0A4U5LR25"/>
<organism evidence="8 9">
    <name type="scientific">Steinernema carpocapsae</name>
    <name type="common">Entomopathogenic nematode</name>
    <dbReference type="NCBI Taxonomy" id="34508"/>
    <lineage>
        <taxon>Eukaryota</taxon>
        <taxon>Metazoa</taxon>
        <taxon>Ecdysozoa</taxon>
        <taxon>Nematoda</taxon>
        <taxon>Chromadorea</taxon>
        <taxon>Rhabditida</taxon>
        <taxon>Tylenchina</taxon>
        <taxon>Panagrolaimomorpha</taxon>
        <taxon>Strongyloidoidea</taxon>
        <taxon>Steinernematidae</taxon>
        <taxon>Steinernema</taxon>
    </lineage>
</organism>
<keyword evidence="6" id="KW-0472">Membrane</keyword>
<keyword evidence="9" id="KW-1185">Reference proteome</keyword>
<keyword evidence="1" id="KW-0479">Metal-binding</keyword>
<dbReference type="Proteomes" id="UP000298663">
    <property type="component" value="Unassembled WGS sequence"/>
</dbReference>
<gene>
    <name evidence="8" type="ORF">L596_029868</name>
</gene>
<evidence type="ECO:0000313" key="8">
    <source>
        <dbReference type="EMBL" id="TKR58423.1"/>
    </source>
</evidence>
<keyword evidence="2" id="KW-0677">Repeat</keyword>
<evidence type="ECO:0000256" key="4">
    <source>
        <dbReference type="ARBA" id="ARBA00022833"/>
    </source>
</evidence>
<evidence type="ECO:0000256" key="5">
    <source>
        <dbReference type="PROSITE-ProRule" id="PRU01371"/>
    </source>
</evidence>
<evidence type="ECO:0000313" key="9">
    <source>
        <dbReference type="Proteomes" id="UP000298663"/>
    </source>
</evidence>
<feature type="domain" description="C2HC/C3H-type" evidence="7">
    <location>
        <begin position="192"/>
        <end position="221"/>
    </location>
</feature>
<evidence type="ECO:0000256" key="3">
    <source>
        <dbReference type="ARBA" id="ARBA00022771"/>
    </source>
</evidence>
<dbReference type="PANTHER" id="PTHR13555:SF68">
    <property type="entry name" value="ZINC FINGER PROTEIN 474"/>
    <property type="match status" value="1"/>
</dbReference>
<reference evidence="8 9" key="2">
    <citation type="journal article" date="2019" name="G3 (Bethesda)">
        <title>Hybrid Assembly of the Genome of the Entomopathogenic Nematode Steinernema carpocapsae Identifies the X-Chromosome.</title>
        <authorList>
            <person name="Serra L."/>
            <person name="Macchietto M."/>
            <person name="Macias-Munoz A."/>
            <person name="McGill C.J."/>
            <person name="Rodriguez I.M."/>
            <person name="Rodriguez B."/>
            <person name="Murad R."/>
            <person name="Mortazavi A."/>
        </authorList>
    </citation>
    <scope>NUCLEOTIDE SEQUENCE [LARGE SCALE GENOMIC DNA]</scope>
    <source>
        <strain evidence="8 9">ALL</strain>
    </source>
</reference>
<feature type="transmembrane region" description="Helical" evidence="6">
    <location>
        <begin position="12"/>
        <end position="31"/>
    </location>
</feature>
<keyword evidence="4" id="KW-0862">Zinc</keyword>
<dbReference type="GO" id="GO:0008270">
    <property type="term" value="F:zinc ion binding"/>
    <property type="evidence" value="ECO:0007669"/>
    <property type="project" value="UniProtKB-KW"/>
</dbReference>
<dbReference type="PANTHER" id="PTHR13555">
    <property type="entry name" value="C2H2 ZINC FINGER CGI-62-RELATED"/>
    <property type="match status" value="1"/>
</dbReference>
<evidence type="ECO:0000259" key="7">
    <source>
        <dbReference type="PROSITE" id="PS52027"/>
    </source>
</evidence>
<dbReference type="InterPro" id="IPR026319">
    <property type="entry name" value="ZC2HC1A/B-like"/>
</dbReference>
<evidence type="ECO:0000256" key="2">
    <source>
        <dbReference type="ARBA" id="ARBA00022737"/>
    </source>
</evidence>
<evidence type="ECO:0000256" key="6">
    <source>
        <dbReference type="SAM" id="Phobius"/>
    </source>
</evidence>
<dbReference type="InterPro" id="IPR049899">
    <property type="entry name" value="Znf_C2HC_C3H"/>
</dbReference>
<dbReference type="EMBL" id="AZBU02000013">
    <property type="protein sequence ID" value="TKR58423.1"/>
    <property type="molecule type" value="Genomic_DNA"/>
</dbReference>
<dbReference type="OrthoDB" id="265955at2759"/>
<keyword evidence="6" id="KW-1133">Transmembrane helix</keyword>
<name>A0A4U5LR25_STECR</name>
<dbReference type="AlphaFoldDB" id="A0A4U5LR25"/>
<dbReference type="Gene3D" id="3.30.160.60">
    <property type="entry name" value="Classic Zinc Finger"/>
    <property type="match status" value="2"/>
</dbReference>
<feature type="domain" description="C2HC/C3H-type" evidence="7">
    <location>
        <begin position="120"/>
        <end position="149"/>
    </location>
</feature>
<evidence type="ECO:0000256" key="1">
    <source>
        <dbReference type="ARBA" id="ARBA00022723"/>
    </source>
</evidence>